<dbReference type="RefSeq" id="WP_111476103.1">
    <property type="nucleotide sequence ID" value="NZ_QHKM01000001.1"/>
</dbReference>
<keyword evidence="6" id="KW-1185">Reference proteome</keyword>
<organism evidence="5 6">
    <name type="scientific">Hymenobacter edaphi</name>
    <dbReference type="NCBI Taxonomy" id="2211146"/>
    <lineage>
        <taxon>Bacteria</taxon>
        <taxon>Pseudomonadati</taxon>
        <taxon>Bacteroidota</taxon>
        <taxon>Cytophagia</taxon>
        <taxon>Cytophagales</taxon>
        <taxon>Hymenobacteraceae</taxon>
        <taxon>Hymenobacter</taxon>
    </lineage>
</organism>
<protein>
    <recommendedName>
        <fullName evidence="4">Glycosyltransferase 61 catalytic domain-containing protein</fullName>
    </recommendedName>
</protein>
<evidence type="ECO:0000313" key="5">
    <source>
        <dbReference type="EMBL" id="RAK69367.1"/>
    </source>
</evidence>
<evidence type="ECO:0000256" key="1">
    <source>
        <dbReference type="ARBA" id="ARBA00022676"/>
    </source>
</evidence>
<feature type="domain" description="Glycosyltransferase 61 catalytic" evidence="4">
    <location>
        <begin position="169"/>
        <end position="345"/>
    </location>
</feature>
<dbReference type="Proteomes" id="UP000248553">
    <property type="component" value="Unassembled WGS sequence"/>
</dbReference>
<evidence type="ECO:0000256" key="2">
    <source>
        <dbReference type="ARBA" id="ARBA00022679"/>
    </source>
</evidence>
<dbReference type="Pfam" id="PF04577">
    <property type="entry name" value="Glyco_transf_61"/>
    <property type="match status" value="1"/>
</dbReference>
<keyword evidence="1" id="KW-0328">Glycosyltransferase</keyword>
<dbReference type="InterPro" id="IPR049625">
    <property type="entry name" value="Glyco_transf_61_cat"/>
</dbReference>
<dbReference type="AlphaFoldDB" id="A0A328BQL6"/>
<dbReference type="InterPro" id="IPR007657">
    <property type="entry name" value="Glycosyltransferase_61"/>
</dbReference>
<sequence length="415" mass="46103">MHQLLERAQRRAGRLLREWLPLNLHYRPVGIHARSRELPEVPGAAAAYYEVVAAHTSHTDIPAAFYEAASAYGGHLHSKPPRTEDVPAAFVLELRGGRLYADNNDSVAVIAADDRLVGDASFQYTNKTWETIRPADNNIFRQAYFLEPVPVTGTVCSLLSGGGAAIGNYYHWLIDSLPRLHLLQAAGLLPEVDYFLVYNRDWRFVQQTLAPLGIRPEQIIDVRTHRHLRADRLLVTSPVRGTGAHTPEWACDFLRRRYLPPDPALVEARKFSPYVYISRRDADARHVLNETAVEELLRPYGFRTYVLSQLSFAEKVALFGGAKAIVAPVGAGLSNLAFTAPGTPVLELLPQGFVVPDFMELSYRLGLNYRWLVCPNAQAATNLGDARREHLTVDLDALRPSLTHLLGQPAAAVAP</sequence>
<dbReference type="GO" id="GO:0016757">
    <property type="term" value="F:glycosyltransferase activity"/>
    <property type="evidence" value="ECO:0007669"/>
    <property type="project" value="UniProtKB-KW"/>
</dbReference>
<reference evidence="6" key="1">
    <citation type="submission" date="2018-05" db="EMBL/GenBank/DDBJ databases">
        <authorList>
            <person name="Nie L."/>
        </authorList>
    </citation>
    <scope>NUCLEOTIDE SEQUENCE [LARGE SCALE GENOMIC DNA]</scope>
    <source>
        <strain evidence="6">NL</strain>
    </source>
</reference>
<dbReference type="EMBL" id="QHKM01000001">
    <property type="protein sequence ID" value="RAK69367.1"/>
    <property type="molecule type" value="Genomic_DNA"/>
</dbReference>
<evidence type="ECO:0000259" key="4">
    <source>
        <dbReference type="Pfam" id="PF04577"/>
    </source>
</evidence>
<keyword evidence="3" id="KW-0325">Glycoprotein</keyword>
<proteinExistence type="predicted"/>
<evidence type="ECO:0000256" key="3">
    <source>
        <dbReference type="ARBA" id="ARBA00023180"/>
    </source>
</evidence>
<accession>A0A328BQL6</accession>
<name>A0A328BQL6_9BACT</name>
<keyword evidence="2" id="KW-0808">Transferase</keyword>
<gene>
    <name evidence="5" type="ORF">DLM85_00435</name>
</gene>
<dbReference type="OrthoDB" id="1156086at2"/>
<dbReference type="PANTHER" id="PTHR20961">
    <property type="entry name" value="GLYCOSYLTRANSFERASE"/>
    <property type="match status" value="1"/>
</dbReference>
<comment type="caution">
    <text evidence="5">The sequence shown here is derived from an EMBL/GenBank/DDBJ whole genome shotgun (WGS) entry which is preliminary data.</text>
</comment>
<evidence type="ECO:0000313" key="6">
    <source>
        <dbReference type="Proteomes" id="UP000248553"/>
    </source>
</evidence>